<reference evidence="1 2" key="1">
    <citation type="submission" date="2015-06" db="EMBL/GenBank/DDBJ databases">
        <title>Draft Genome Sequence of Parabacteroides goldsteinii with Putative Novel Metallo-Beta-Lactamases Isolated from a Blood Culture from a Human Patient.</title>
        <authorList>
            <person name="Krogh T.J."/>
            <person name="Agergaard C.N."/>
            <person name="Moller-Jensen J."/>
            <person name="Justesen U.S."/>
        </authorList>
    </citation>
    <scope>NUCLEOTIDE SEQUENCE [LARGE SCALE GENOMIC DNA]</scope>
    <source>
        <strain evidence="1 2">910340</strain>
    </source>
</reference>
<dbReference type="RefSeq" id="WP_048316656.1">
    <property type="nucleotide sequence ID" value="NZ_CAOXUN010000114.1"/>
</dbReference>
<evidence type="ECO:0000313" key="1">
    <source>
        <dbReference type="EMBL" id="KMM32268.1"/>
    </source>
</evidence>
<dbReference type="Proteomes" id="UP000036166">
    <property type="component" value="Unassembled WGS sequence"/>
</dbReference>
<dbReference type="Gene3D" id="2.60.40.2630">
    <property type="match status" value="1"/>
</dbReference>
<proteinExistence type="predicted"/>
<dbReference type="EMBL" id="LFJV01000066">
    <property type="protein sequence ID" value="KMM32268.1"/>
    <property type="molecule type" value="Genomic_DNA"/>
</dbReference>
<protein>
    <recommendedName>
        <fullName evidence="3">Fimbrillin family protein</fullName>
    </recommendedName>
</protein>
<comment type="caution">
    <text evidence="1">The sequence shown here is derived from an EMBL/GenBank/DDBJ whole genome shotgun (WGS) entry which is preliminary data.</text>
</comment>
<dbReference type="AlphaFoldDB" id="A0A0J6CGD2"/>
<dbReference type="InterPro" id="IPR025049">
    <property type="entry name" value="Mfa-like_1"/>
</dbReference>
<dbReference type="PATRIC" id="fig|328812.4.peg.4678"/>
<name>A0A0J6CGD2_9BACT</name>
<evidence type="ECO:0008006" key="3">
    <source>
        <dbReference type="Google" id="ProtNLM"/>
    </source>
</evidence>
<evidence type="ECO:0000313" key="2">
    <source>
        <dbReference type="Proteomes" id="UP000036166"/>
    </source>
</evidence>
<organism evidence="1 2">
    <name type="scientific">Parabacteroides goldsteinii</name>
    <dbReference type="NCBI Taxonomy" id="328812"/>
    <lineage>
        <taxon>Bacteria</taxon>
        <taxon>Pseudomonadati</taxon>
        <taxon>Bacteroidota</taxon>
        <taxon>Bacteroidia</taxon>
        <taxon>Bacteroidales</taxon>
        <taxon>Tannerellaceae</taxon>
        <taxon>Parabacteroides</taxon>
    </lineage>
</organism>
<accession>A0A0J6CGD2</accession>
<dbReference type="Pfam" id="PF13149">
    <property type="entry name" value="Mfa_like_1"/>
    <property type="match status" value="1"/>
</dbReference>
<sequence length="318" mass="33245">MRTNGFFITSMLAVAFLAGCTNTEEPVTANSEEAIRITAGIGETTRAVIDAGYGADLNVSFARIDNQPAGMNWNTPSIDAIRTGGAGNTAITFKQEQNYLAANGVSALIGYYPRKTPEAGTANPLRVVYTITGDEDIMATEIQTGWLTAPFKVFTFNHLLTQLQFICVGSAEAIVKWTAVTSITVKNVTTELTLSLDKTTGAGLTATGVANKSLLVKNCPVAVSVVGQATPRTGYLMLYPVAEMGTVAAAIDLEVKATYGGEVKTLPVSITNIDGGVQAGQSHLITLTFAEDGTIIAEAGIAVWQPGNDGSSIITPGE</sequence>
<dbReference type="PROSITE" id="PS51257">
    <property type="entry name" value="PROKAR_LIPOPROTEIN"/>
    <property type="match status" value="1"/>
</dbReference>
<gene>
    <name evidence="1" type="ORF">ACM15_18165</name>
</gene>